<keyword evidence="1" id="KW-0805">Transcription regulation</keyword>
<dbReference type="SUPFAM" id="SSF63763">
    <property type="entry name" value="SAND domain-like"/>
    <property type="match status" value="1"/>
</dbReference>
<proteinExistence type="predicted"/>
<comment type="caution">
    <text evidence="6">The sequence shown here is derived from an EMBL/GenBank/DDBJ whole genome shotgun (WGS) entry which is preliminary data.</text>
</comment>
<sequence>MQRSAESPNNNKNIEPSEKEIMEYVRTNEIIPIRCGTVSGLLHKKLFVCPGLHEKCIKMECVPNYMSPVEFTVRGDKYRQKDWKGSIRIGKIPMRKLMDLKIMDFHDHSNNCTAKCVSRNFIAPKEDTPIVEMVKERILRESLESVSKLNEGASTSQTSPAPSSSTQFRNAQVYTFVRSNNTSTVQTKPPTTELSTEEAQDKYETDQLFEKMTRQPAYFWGQMKEMGLADSIISDMIVTLNFMRYKLKNGGIPEVAQSLSQSIAALGTCEHAIAAIRLKQTRVDRTKHGAYRDPQQFRVVDQPPQSNPNPNALELLAKEYLEEQAEEEQKRMQQHENS</sequence>
<evidence type="ECO:0000256" key="4">
    <source>
        <dbReference type="SAM" id="MobiDB-lite"/>
    </source>
</evidence>
<feature type="domain" description="SAND" evidence="5">
    <location>
        <begin position="19"/>
        <end position="104"/>
    </location>
</feature>
<dbReference type="Gene3D" id="3.10.390.10">
    <property type="entry name" value="SAND domain-like"/>
    <property type="match status" value="1"/>
</dbReference>
<accession>A0A9P1I4J9</accession>
<dbReference type="InterPro" id="IPR000770">
    <property type="entry name" value="SAND_dom"/>
</dbReference>
<organism evidence="6 7">
    <name type="scientific">Caenorhabditis angaria</name>
    <dbReference type="NCBI Taxonomy" id="860376"/>
    <lineage>
        <taxon>Eukaryota</taxon>
        <taxon>Metazoa</taxon>
        <taxon>Ecdysozoa</taxon>
        <taxon>Nematoda</taxon>
        <taxon>Chromadorea</taxon>
        <taxon>Rhabditida</taxon>
        <taxon>Rhabditina</taxon>
        <taxon>Rhabditomorpha</taxon>
        <taxon>Rhabditoidea</taxon>
        <taxon>Rhabditidae</taxon>
        <taxon>Peloderinae</taxon>
        <taxon>Caenorhabditis</taxon>
    </lineage>
</organism>
<dbReference type="Pfam" id="PF01342">
    <property type="entry name" value="SAND"/>
    <property type="match status" value="1"/>
</dbReference>
<keyword evidence="2" id="KW-0804">Transcription</keyword>
<reference evidence="6" key="1">
    <citation type="submission" date="2022-11" db="EMBL/GenBank/DDBJ databases">
        <authorList>
            <person name="Kikuchi T."/>
        </authorList>
    </citation>
    <scope>NUCLEOTIDE SEQUENCE</scope>
    <source>
        <strain evidence="6">PS1010</strain>
    </source>
</reference>
<gene>
    <name evidence="6" type="ORF">CAMP_LOCUS2152</name>
</gene>
<dbReference type="PROSITE" id="PS50864">
    <property type="entry name" value="SAND"/>
    <property type="match status" value="1"/>
</dbReference>
<protein>
    <recommendedName>
        <fullName evidence="5">SAND domain-containing protein</fullName>
    </recommendedName>
</protein>
<keyword evidence="7" id="KW-1185">Reference proteome</keyword>
<dbReference type="OrthoDB" id="5792412at2759"/>
<dbReference type="GO" id="GO:0046872">
    <property type="term" value="F:metal ion binding"/>
    <property type="evidence" value="ECO:0007669"/>
    <property type="project" value="UniProtKB-KW"/>
</dbReference>
<keyword evidence="3" id="KW-0539">Nucleus</keyword>
<dbReference type="InterPro" id="IPR010919">
    <property type="entry name" value="SAND-like_dom_sf"/>
</dbReference>
<evidence type="ECO:0000256" key="1">
    <source>
        <dbReference type="ARBA" id="ARBA00023015"/>
    </source>
</evidence>
<dbReference type="SMART" id="SM00258">
    <property type="entry name" value="SAND"/>
    <property type="match status" value="1"/>
</dbReference>
<evidence type="ECO:0000259" key="5">
    <source>
        <dbReference type="PROSITE" id="PS50864"/>
    </source>
</evidence>
<dbReference type="GO" id="GO:0003677">
    <property type="term" value="F:DNA binding"/>
    <property type="evidence" value="ECO:0007669"/>
    <property type="project" value="UniProtKB-KW"/>
</dbReference>
<feature type="region of interest" description="Disordered" evidence="4">
    <location>
        <begin position="290"/>
        <end position="311"/>
    </location>
</feature>
<name>A0A9P1I4J9_9PELO</name>
<dbReference type="PANTHER" id="PTHR10417">
    <property type="entry name" value="GLUCOCORTICOID MODULATORY ELEMENT-BINDING PROTEIN"/>
    <property type="match status" value="1"/>
</dbReference>
<dbReference type="Proteomes" id="UP001152747">
    <property type="component" value="Unassembled WGS sequence"/>
</dbReference>
<evidence type="ECO:0000313" key="7">
    <source>
        <dbReference type="Proteomes" id="UP001152747"/>
    </source>
</evidence>
<evidence type="ECO:0000256" key="2">
    <source>
        <dbReference type="ARBA" id="ARBA00023163"/>
    </source>
</evidence>
<dbReference type="EMBL" id="CANHGI010000001">
    <property type="protein sequence ID" value="CAI5439515.1"/>
    <property type="molecule type" value="Genomic_DNA"/>
</dbReference>
<evidence type="ECO:0000313" key="6">
    <source>
        <dbReference type="EMBL" id="CAI5439515.1"/>
    </source>
</evidence>
<dbReference type="PANTHER" id="PTHR10417:SF4">
    <property type="entry name" value="SAND DOMAIN-CONTAINING PROTEIN-RELATED"/>
    <property type="match status" value="1"/>
</dbReference>
<evidence type="ECO:0000256" key="3">
    <source>
        <dbReference type="ARBA" id="ARBA00023242"/>
    </source>
</evidence>
<dbReference type="AlphaFoldDB" id="A0A9P1I4J9"/>